<accession>A0A8H5CJB0</accession>
<dbReference type="InterPro" id="IPR021765">
    <property type="entry name" value="UstYa-like"/>
</dbReference>
<protein>
    <submittedName>
        <fullName evidence="4">Uncharacterized protein</fullName>
    </submittedName>
</protein>
<feature type="transmembrane region" description="Helical" evidence="3">
    <location>
        <begin position="6"/>
        <end position="24"/>
    </location>
</feature>
<dbReference type="PANTHER" id="PTHR33365">
    <property type="entry name" value="YALI0B05434P"/>
    <property type="match status" value="1"/>
</dbReference>
<proteinExistence type="inferred from homology"/>
<evidence type="ECO:0000313" key="4">
    <source>
        <dbReference type="EMBL" id="KAF5342369.1"/>
    </source>
</evidence>
<dbReference type="OrthoDB" id="3687641at2759"/>
<reference evidence="4 5" key="1">
    <citation type="journal article" date="2020" name="ISME J.">
        <title>Uncovering the hidden diversity of litter-decomposition mechanisms in mushroom-forming fungi.</title>
        <authorList>
            <person name="Floudas D."/>
            <person name="Bentzer J."/>
            <person name="Ahren D."/>
            <person name="Johansson T."/>
            <person name="Persson P."/>
            <person name="Tunlid A."/>
        </authorList>
    </citation>
    <scope>NUCLEOTIDE SEQUENCE [LARGE SCALE GENOMIC DNA]</scope>
    <source>
        <strain evidence="4 5">CBS 175.51</strain>
    </source>
</reference>
<comment type="caution">
    <text evidence="4">The sequence shown here is derived from an EMBL/GenBank/DDBJ whole genome shotgun (WGS) entry which is preliminary data.</text>
</comment>
<name>A0A8H5CJB0_9AGAR</name>
<sequence length="187" mass="20586">MFSPSTLGGIVALTLLTPLNLVFLHNAYVQRREAEPLTALSTPSSFLFKHMPANQVALEFKIDSMPISDEELWTQLVPENGGVVETADGKFVVAMYHQLRCLEEVRVAFLAAHNRPIPGRVPNATAADICLGQLWQILQCNADITLDPAVLVERNGALVPGSSGEGVDHRCNDWTRVRDVVEGRRSR</sequence>
<dbReference type="EMBL" id="JAACJK010000001">
    <property type="protein sequence ID" value="KAF5342369.1"/>
    <property type="molecule type" value="Genomic_DNA"/>
</dbReference>
<comment type="similarity">
    <text evidence="2">Belongs to the ustYa family.</text>
</comment>
<keyword evidence="5" id="KW-1185">Reference proteome</keyword>
<dbReference type="PANTHER" id="PTHR33365:SF4">
    <property type="entry name" value="CYCLOCHLOROTINE BIOSYNTHESIS PROTEIN O"/>
    <property type="match status" value="1"/>
</dbReference>
<evidence type="ECO:0000256" key="1">
    <source>
        <dbReference type="ARBA" id="ARBA00004685"/>
    </source>
</evidence>
<dbReference type="Pfam" id="PF11807">
    <property type="entry name" value="UstYa"/>
    <property type="match status" value="1"/>
</dbReference>
<dbReference type="Proteomes" id="UP000541558">
    <property type="component" value="Unassembled WGS sequence"/>
</dbReference>
<evidence type="ECO:0000256" key="3">
    <source>
        <dbReference type="SAM" id="Phobius"/>
    </source>
</evidence>
<keyword evidence="3" id="KW-0472">Membrane</keyword>
<comment type="pathway">
    <text evidence="1">Mycotoxin biosynthesis.</text>
</comment>
<keyword evidence="3" id="KW-0812">Transmembrane</keyword>
<dbReference type="GO" id="GO:0043386">
    <property type="term" value="P:mycotoxin biosynthetic process"/>
    <property type="evidence" value="ECO:0007669"/>
    <property type="project" value="InterPro"/>
</dbReference>
<evidence type="ECO:0000313" key="5">
    <source>
        <dbReference type="Proteomes" id="UP000541558"/>
    </source>
</evidence>
<evidence type="ECO:0000256" key="2">
    <source>
        <dbReference type="ARBA" id="ARBA00035112"/>
    </source>
</evidence>
<organism evidence="4 5">
    <name type="scientific">Ephemerocybe angulata</name>
    <dbReference type="NCBI Taxonomy" id="980116"/>
    <lineage>
        <taxon>Eukaryota</taxon>
        <taxon>Fungi</taxon>
        <taxon>Dikarya</taxon>
        <taxon>Basidiomycota</taxon>
        <taxon>Agaricomycotina</taxon>
        <taxon>Agaricomycetes</taxon>
        <taxon>Agaricomycetidae</taxon>
        <taxon>Agaricales</taxon>
        <taxon>Agaricineae</taxon>
        <taxon>Psathyrellaceae</taxon>
        <taxon>Ephemerocybe</taxon>
    </lineage>
</organism>
<dbReference type="AlphaFoldDB" id="A0A8H5CJB0"/>
<gene>
    <name evidence="4" type="ORF">D9611_001100</name>
</gene>
<keyword evidence="3" id="KW-1133">Transmembrane helix</keyword>